<organism evidence="2 3">
    <name type="scientific">Komagataeibacter oboediens</name>
    <dbReference type="NCBI Taxonomy" id="65958"/>
    <lineage>
        <taxon>Bacteria</taxon>
        <taxon>Pseudomonadati</taxon>
        <taxon>Pseudomonadota</taxon>
        <taxon>Alphaproteobacteria</taxon>
        <taxon>Acetobacterales</taxon>
        <taxon>Acetobacteraceae</taxon>
        <taxon>Komagataeibacter</taxon>
    </lineage>
</organism>
<sequence length="92" mass="10275">MWVSRRIPMTGKYAPTAVPPMQTRHRRTDFPAEEAANHGNARVMIGNMIVHACGHGASAHKKGHESVQRTPPWRTDHENACSYKGRYAMPAP</sequence>
<evidence type="ECO:0000313" key="2">
    <source>
        <dbReference type="EMBL" id="PYD82062.1"/>
    </source>
</evidence>
<protein>
    <submittedName>
        <fullName evidence="2">Uncharacterized protein</fullName>
    </submittedName>
</protein>
<dbReference type="EMBL" id="NKTX01000015">
    <property type="protein sequence ID" value="PYD82062.1"/>
    <property type="molecule type" value="Genomic_DNA"/>
</dbReference>
<dbReference type="AlphaFoldDB" id="A0A318QXI6"/>
<accession>A0A318QXI6</accession>
<gene>
    <name evidence="2" type="ORF">CFR80_08700</name>
</gene>
<feature type="region of interest" description="Disordered" evidence="1">
    <location>
        <begin position="56"/>
        <end position="78"/>
    </location>
</feature>
<dbReference type="Proteomes" id="UP000247417">
    <property type="component" value="Unassembled WGS sequence"/>
</dbReference>
<reference evidence="2 3" key="1">
    <citation type="submission" date="2017-07" db="EMBL/GenBank/DDBJ databases">
        <title>A draft genome sequence of Komagataeibacter oboediens LMG 18849.</title>
        <authorList>
            <person name="Skraban J."/>
            <person name="Cleenwerck I."/>
            <person name="Vandamme P."/>
            <person name="Trcek J."/>
        </authorList>
    </citation>
    <scope>NUCLEOTIDE SEQUENCE [LARGE SCALE GENOMIC DNA]</scope>
    <source>
        <strain evidence="2 3">LMG 18849</strain>
    </source>
</reference>
<proteinExistence type="predicted"/>
<evidence type="ECO:0000256" key="1">
    <source>
        <dbReference type="SAM" id="MobiDB-lite"/>
    </source>
</evidence>
<evidence type="ECO:0000313" key="3">
    <source>
        <dbReference type="Proteomes" id="UP000247417"/>
    </source>
</evidence>
<name>A0A318QXI6_9PROT</name>
<comment type="caution">
    <text evidence="2">The sequence shown here is derived from an EMBL/GenBank/DDBJ whole genome shotgun (WGS) entry which is preliminary data.</text>
</comment>